<name>A0AA36BT49_OCTVU</name>
<dbReference type="Proteomes" id="UP001162480">
    <property type="component" value="Chromosome 23"/>
</dbReference>
<dbReference type="AlphaFoldDB" id="A0AA36BT49"/>
<accession>A0AA36BT49</accession>
<evidence type="ECO:0000313" key="2">
    <source>
        <dbReference type="EMBL" id="CAI9739232.1"/>
    </source>
</evidence>
<proteinExistence type="predicted"/>
<sequence>MSIDGAQERLNLGQDEMEYGNMFTYLGNSFTKDCDRQVEMRSIGLLAVSLNSVIFEISTLISINIVSDFHY</sequence>
<keyword evidence="3" id="KW-1185">Reference proteome</keyword>
<organism evidence="2 3">
    <name type="scientific">Octopus vulgaris</name>
    <name type="common">Common octopus</name>
    <dbReference type="NCBI Taxonomy" id="6645"/>
    <lineage>
        <taxon>Eukaryota</taxon>
        <taxon>Metazoa</taxon>
        <taxon>Spiralia</taxon>
        <taxon>Lophotrochozoa</taxon>
        <taxon>Mollusca</taxon>
        <taxon>Cephalopoda</taxon>
        <taxon>Coleoidea</taxon>
        <taxon>Octopodiformes</taxon>
        <taxon>Octopoda</taxon>
        <taxon>Incirrata</taxon>
        <taxon>Octopodidae</taxon>
        <taxon>Octopus</taxon>
    </lineage>
</organism>
<keyword evidence="1" id="KW-0472">Membrane</keyword>
<dbReference type="EMBL" id="OX597836">
    <property type="protein sequence ID" value="CAI9739232.1"/>
    <property type="molecule type" value="Genomic_DNA"/>
</dbReference>
<protein>
    <submittedName>
        <fullName evidence="2">Uncharacterized protein</fullName>
    </submittedName>
</protein>
<keyword evidence="1" id="KW-1133">Transmembrane helix</keyword>
<reference evidence="2" key="1">
    <citation type="submission" date="2023-08" db="EMBL/GenBank/DDBJ databases">
        <authorList>
            <person name="Alioto T."/>
            <person name="Alioto T."/>
            <person name="Gomez Garrido J."/>
        </authorList>
    </citation>
    <scope>NUCLEOTIDE SEQUENCE</scope>
</reference>
<evidence type="ECO:0000256" key="1">
    <source>
        <dbReference type="SAM" id="Phobius"/>
    </source>
</evidence>
<gene>
    <name evidence="2" type="ORF">OCTVUL_1B003536</name>
</gene>
<evidence type="ECO:0000313" key="3">
    <source>
        <dbReference type="Proteomes" id="UP001162480"/>
    </source>
</evidence>
<keyword evidence="1" id="KW-0812">Transmembrane</keyword>
<feature type="transmembrane region" description="Helical" evidence="1">
    <location>
        <begin position="45"/>
        <end position="66"/>
    </location>
</feature>